<dbReference type="GO" id="GO:0006075">
    <property type="term" value="P:(1-&gt;3)-beta-D-glucan biosynthetic process"/>
    <property type="evidence" value="ECO:0007669"/>
    <property type="project" value="InterPro"/>
</dbReference>
<keyword evidence="2" id="KW-1133">Transmembrane helix</keyword>
<keyword evidence="5" id="KW-1185">Reference proteome</keyword>
<accession>A0AA38L8Z3</accession>
<organism evidence="4 5">
    <name type="scientific">Taxus chinensis</name>
    <name type="common">Chinese yew</name>
    <name type="synonym">Taxus wallichiana var. chinensis</name>
    <dbReference type="NCBI Taxonomy" id="29808"/>
    <lineage>
        <taxon>Eukaryota</taxon>
        <taxon>Viridiplantae</taxon>
        <taxon>Streptophyta</taxon>
        <taxon>Embryophyta</taxon>
        <taxon>Tracheophyta</taxon>
        <taxon>Spermatophyta</taxon>
        <taxon>Pinopsida</taxon>
        <taxon>Pinidae</taxon>
        <taxon>Conifers II</taxon>
        <taxon>Cupressales</taxon>
        <taxon>Taxaceae</taxon>
        <taxon>Taxus</taxon>
    </lineage>
</organism>
<dbReference type="EMBL" id="JAHRHJ020000005">
    <property type="protein sequence ID" value="KAH9316294.1"/>
    <property type="molecule type" value="Genomic_DNA"/>
</dbReference>
<dbReference type="InterPro" id="IPR003440">
    <property type="entry name" value="Glyco_trans_48_dom"/>
</dbReference>
<evidence type="ECO:0000256" key="2">
    <source>
        <dbReference type="SAM" id="Phobius"/>
    </source>
</evidence>
<dbReference type="OMA" id="WEKTVND"/>
<feature type="transmembrane region" description="Helical" evidence="2">
    <location>
        <begin position="285"/>
        <end position="303"/>
    </location>
</feature>
<feature type="non-terminal residue" evidence="4">
    <location>
        <position position="1"/>
    </location>
</feature>
<feature type="domain" description="Glycosyl transferase 48" evidence="3">
    <location>
        <begin position="90"/>
        <end position="386"/>
    </location>
</feature>
<dbReference type="GO" id="GO:0005886">
    <property type="term" value="C:plasma membrane"/>
    <property type="evidence" value="ECO:0007669"/>
    <property type="project" value="TreeGrafter"/>
</dbReference>
<reference evidence="4 5" key="1">
    <citation type="journal article" date="2021" name="Nat. Plants">
        <title>The Taxus genome provides insights into paclitaxel biosynthesis.</title>
        <authorList>
            <person name="Xiong X."/>
            <person name="Gou J."/>
            <person name="Liao Q."/>
            <person name="Li Y."/>
            <person name="Zhou Q."/>
            <person name="Bi G."/>
            <person name="Li C."/>
            <person name="Du R."/>
            <person name="Wang X."/>
            <person name="Sun T."/>
            <person name="Guo L."/>
            <person name="Liang H."/>
            <person name="Lu P."/>
            <person name="Wu Y."/>
            <person name="Zhang Z."/>
            <person name="Ro D.K."/>
            <person name="Shang Y."/>
            <person name="Huang S."/>
            <person name="Yan J."/>
        </authorList>
    </citation>
    <scope>NUCLEOTIDE SEQUENCE [LARGE SCALE GENOMIC DNA]</scope>
    <source>
        <strain evidence="4">Ta-2019</strain>
    </source>
</reference>
<evidence type="ECO:0000313" key="4">
    <source>
        <dbReference type="EMBL" id="KAH9316294.1"/>
    </source>
</evidence>
<dbReference type="Pfam" id="PF02364">
    <property type="entry name" value="Glucan_synthase"/>
    <property type="match status" value="1"/>
</dbReference>
<proteinExistence type="predicted"/>
<feature type="compositionally biased region" description="Polar residues" evidence="1">
    <location>
        <begin position="68"/>
        <end position="77"/>
    </location>
</feature>
<protein>
    <recommendedName>
        <fullName evidence="3">Glycosyl transferase 48 domain-containing protein</fullName>
    </recommendedName>
</protein>
<dbReference type="Proteomes" id="UP000824469">
    <property type="component" value="Unassembled WGS sequence"/>
</dbReference>
<feature type="transmembrane region" description="Helical" evidence="2">
    <location>
        <begin position="309"/>
        <end position="332"/>
    </location>
</feature>
<name>A0AA38L8Z3_TAXCH</name>
<dbReference type="GO" id="GO:0003843">
    <property type="term" value="F:1,3-beta-D-glucan synthase activity"/>
    <property type="evidence" value="ECO:0007669"/>
    <property type="project" value="InterPro"/>
</dbReference>
<gene>
    <name evidence="4" type="ORF">KI387_024921</name>
</gene>
<comment type="caution">
    <text evidence="4">The sequence shown here is derived from an EMBL/GenBank/DDBJ whole genome shotgun (WGS) entry which is preliminary data.</text>
</comment>
<dbReference type="AlphaFoldDB" id="A0AA38L8Z3"/>
<evidence type="ECO:0000256" key="1">
    <source>
        <dbReference type="SAM" id="MobiDB-lite"/>
    </source>
</evidence>
<dbReference type="PANTHER" id="PTHR12741">
    <property type="entry name" value="LYST-INTERACTING PROTEIN LIP5 DOPAMINE RESPONSIVE PROTEIN DRG-1"/>
    <property type="match status" value="1"/>
</dbReference>
<feature type="region of interest" description="Disordered" evidence="1">
    <location>
        <begin position="50"/>
        <end position="93"/>
    </location>
</feature>
<sequence>MGDQDSEDMGVDLMKQLFTNMVKQQETTNLYLSQLTKRLTQGRIDAHIERRNSNMGQHSQRGEGGHSGQRSLHSSTRPLGIHKPSFVKDPKVSQVGKGRDVGLNQIAMFEGKVSSGNGEQVLSRDVYRLGQLFDFFRMLSFYFTTVGFYFCTMMTVLTVYIFLYGRAYLALSGVGNSIVNQTKGNIALEAALNTQFLFQIGVFTAIPMIMGFILEQGFLKAIVSFVTMQLQLCSVFFTFSLGTRTHYFGRTILHGGAKYRATGRGFVVQHIKFAENYRLYSRSHFVKAFEVVILLVVSLAYGFDEKGAFAYVLLNFSSWFLAISWLFAPYIFNPSGFEWQKTVKDFDDWTNWLLYRGGIGVRGEESWEAWWDEEQAHIRSLRGRIFETVLSLRFFHLSVWYCLQVTCHRKGHFSY</sequence>
<dbReference type="PANTHER" id="PTHR12741:SF47">
    <property type="entry name" value="CALLOSE SYNTHASE 9"/>
    <property type="match status" value="1"/>
</dbReference>
<evidence type="ECO:0000313" key="5">
    <source>
        <dbReference type="Proteomes" id="UP000824469"/>
    </source>
</evidence>
<keyword evidence="2" id="KW-0812">Transmembrane</keyword>
<evidence type="ECO:0000259" key="3">
    <source>
        <dbReference type="Pfam" id="PF02364"/>
    </source>
</evidence>
<dbReference type="GO" id="GO:0000148">
    <property type="term" value="C:1,3-beta-D-glucan synthase complex"/>
    <property type="evidence" value="ECO:0007669"/>
    <property type="project" value="InterPro"/>
</dbReference>
<keyword evidence="2" id="KW-0472">Membrane</keyword>
<feature type="transmembrane region" description="Helical" evidence="2">
    <location>
        <begin position="141"/>
        <end position="163"/>
    </location>
</feature>